<sequence>MGLLDIFKSPKKQRRDATDAIFRKMENEIKEMQEERSNWDKSFEIICSRRSRANDFEKNDDFQSAINLYLENIDYCKKDKYVNNLSNYVHDIDRIIILYGKMKHDDELKSFLENLISEYPKYEGVSKWKIKLAKLNNVKLETSKLLDPAKIKHPVPGNLTIGERIRQYKYNVHEFNFYYDMPAGMDTSEYLWTHKDKCIPANKAELSKYKKMFDKLQEKGKIAENEGDYKKAIEVYEKMIVEECEDEYPFERLMIIYKKLKWKDQEFEILTRSIQYFSDLRNNQKEYVLNLARKYNMERKALDYINANKKIFYFGGAFTLYNPYLKIEKWKERLDKLNAQQ</sequence>
<evidence type="ECO:0000313" key="3">
    <source>
        <dbReference type="Proteomes" id="UP000461276"/>
    </source>
</evidence>
<proteinExistence type="predicted"/>
<feature type="coiled-coil region" evidence="1">
    <location>
        <begin position="15"/>
        <end position="42"/>
    </location>
</feature>
<dbReference type="AlphaFoldDB" id="A0A7K0GPZ3"/>
<dbReference type="SUPFAM" id="SSF48452">
    <property type="entry name" value="TPR-like"/>
    <property type="match status" value="1"/>
</dbReference>
<accession>A0A7K0GPZ3</accession>
<gene>
    <name evidence="2" type="ORF">GKD67_00500</name>
</gene>
<evidence type="ECO:0000313" key="2">
    <source>
        <dbReference type="EMBL" id="MRY91745.1"/>
    </source>
</evidence>
<name>A0A7K0GPZ3_PARDI</name>
<comment type="caution">
    <text evidence="2">The sequence shown here is derived from an EMBL/GenBank/DDBJ whole genome shotgun (WGS) entry which is preliminary data.</text>
</comment>
<dbReference type="InterPro" id="IPR011990">
    <property type="entry name" value="TPR-like_helical_dom_sf"/>
</dbReference>
<dbReference type="RefSeq" id="WP_154394813.1">
    <property type="nucleotide sequence ID" value="NZ_JAQMQB010000013.1"/>
</dbReference>
<organism evidence="2 3">
    <name type="scientific">Parabacteroides distasonis</name>
    <dbReference type="NCBI Taxonomy" id="823"/>
    <lineage>
        <taxon>Bacteria</taxon>
        <taxon>Pseudomonadati</taxon>
        <taxon>Bacteroidota</taxon>
        <taxon>Bacteroidia</taxon>
        <taxon>Bacteroidales</taxon>
        <taxon>Tannerellaceae</taxon>
        <taxon>Parabacteroides</taxon>
    </lineage>
</organism>
<evidence type="ECO:0000256" key="1">
    <source>
        <dbReference type="SAM" id="Coils"/>
    </source>
</evidence>
<protein>
    <recommendedName>
        <fullName evidence="4">Tetratricopeptide repeat protein</fullName>
    </recommendedName>
</protein>
<dbReference type="Proteomes" id="UP000461276">
    <property type="component" value="Unassembled WGS sequence"/>
</dbReference>
<reference evidence="2 3" key="1">
    <citation type="journal article" date="2019" name="Nat. Med.">
        <title>A library of human gut bacterial isolates paired with longitudinal multiomics data enables mechanistic microbiome research.</title>
        <authorList>
            <person name="Poyet M."/>
            <person name="Groussin M."/>
            <person name="Gibbons S.M."/>
            <person name="Avila-Pacheco J."/>
            <person name="Jiang X."/>
            <person name="Kearney S.M."/>
            <person name="Perrotta A.R."/>
            <person name="Berdy B."/>
            <person name="Zhao S."/>
            <person name="Lieberman T.D."/>
            <person name="Swanson P.K."/>
            <person name="Smith M."/>
            <person name="Roesemann S."/>
            <person name="Alexander J.E."/>
            <person name="Rich S.A."/>
            <person name="Livny J."/>
            <person name="Vlamakis H."/>
            <person name="Clish C."/>
            <person name="Bullock K."/>
            <person name="Deik A."/>
            <person name="Scott J."/>
            <person name="Pierce K.A."/>
            <person name="Xavier R.J."/>
            <person name="Alm E.J."/>
        </authorList>
    </citation>
    <scope>NUCLEOTIDE SEQUENCE [LARGE SCALE GENOMIC DNA]</scope>
    <source>
        <strain evidence="2 3">BIOML-A9</strain>
    </source>
</reference>
<evidence type="ECO:0008006" key="4">
    <source>
        <dbReference type="Google" id="ProtNLM"/>
    </source>
</evidence>
<dbReference type="EMBL" id="WKMY01000001">
    <property type="protein sequence ID" value="MRY91745.1"/>
    <property type="molecule type" value="Genomic_DNA"/>
</dbReference>
<keyword evidence="1" id="KW-0175">Coiled coil</keyword>